<dbReference type="AlphaFoldDB" id="A0A822ZW70"/>
<evidence type="ECO:0000313" key="2">
    <source>
        <dbReference type="Proteomes" id="UP000607653"/>
    </source>
</evidence>
<reference evidence="1 2" key="1">
    <citation type="journal article" date="2020" name="Mol. Biol. Evol.">
        <title>Distinct Expression and Methylation Patterns for Genes with Different Fates following a Single Whole-Genome Duplication in Flowering Plants.</title>
        <authorList>
            <person name="Shi T."/>
            <person name="Rahmani R.S."/>
            <person name="Gugger P.F."/>
            <person name="Wang M."/>
            <person name="Li H."/>
            <person name="Zhang Y."/>
            <person name="Li Z."/>
            <person name="Wang Q."/>
            <person name="Van de Peer Y."/>
            <person name="Marchal K."/>
            <person name="Chen J."/>
        </authorList>
    </citation>
    <scope>NUCLEOTIDE SEQUENCE [LARGE SCALE GENOMIC DNA]</scope>
    <source>
        <tissue evidence="1">Leaf</tissue>
    </source>
</reference>
<gene>
    <name evidence="1" type="ORF">HUJ06_017717</name>
</gene>
<protein>
    <submittedName>
        <fullName evidence="1">Uncharacterized protein</fullName>
    </submittedName>
</protein>
<dbReference type="Proteomes" id="UP000607653">
    <property type="component" value="Unassembled WGS sequence"/>
</dbReference>
<dbReference type="EMBL" id="DUZY01000008">
    <property type="protein sequence ID" value="DAD47781.1"/>
    <property type="molecule type" value="Genomic_DNA"/>
</dbReference>
<accession>A0A822ZW70</accession>
<sequence length="39" mass="4513">MSTTMMPNLQARVASSIGNQKRSAHFYSMELGLFYFYFS</sequence>
<proteinExistence type="predicted"/>
<keyword evidence="2" id="KW-1185">Reference proteome</keyword>
<organism evidence="1 2">
    <name type="scientific">Nelumbo nucifera</name>
    <name type="common">Sacred lotus</name>
    <dbReference type="NCBI Taxonomy" id="4432"/>
    <lineage>
        <taxon>Eukaryota</taxon>
        <taxon>Viridiplantae</taxon>
        <taxon>Streptophyta</taxon>
        <taxon>Embryophyta</taxon>
        <taxon>Tracheophyta</taxon>
        <taxon>Spermatophyta</taxon>
        <taxon>Magnoliopsida</taxon>
        <taxon>Proteales</taxon>
        <taxon>Nelumbonaceae</taxon>
        <taxon>Nelumbo</taxon>
    </lineage>
</organism>
<comment type="caution">
    <text evidence="1">The sequence shown here is derived from an EMBL/GenBank/DDBJ whole genome shotgun (WGS) entry which is preliminary data.</text>
</comment>
<name>A0A822ZW70_NELNU</name>
<evidence type="ECO:0000313" key="1">
    <source>
        <dbReference type="EMBL" id="DAD47781.1"/>
    </source>
</evidence>